<protein>
    <submittedName>
        <fullName evidence="3">Phage major capsid protein, HK97 family</fullName>
    </submittedName>
</protein>
<dbReference type="Proteomes" id="UP000191240">
    <property type="component" value="Unassembled WGS sequence"/>
</dbReference>
<dbReference type="AlphaFoldDB" id="A0A1M6G7Q3"/>
<accession>A0A1M6G7Q3</accession>
<dbReference type="InterPro" id="IPR024455">
    <property type="entry name" value="Phage_capsid"/>
</dbReference>
<dbReference type="OrthoDB" id="9786516at2"/>
<dbReference type="RefSeq" id="WP_159446789.1">
    <property type="nucleotide sequence ID" value="NZ_FQYW01000027.1"/>
</dbReference>
<name>A0A1M6G7Q3_9FIRM</name>
<evidence type="ECO:0000313" key="3">
    <source>
        <dbReference type="EMBL" id="SHJ05944.1"/>
    </source>
</evidence>
<dbReference type="NCBIfam" id="TIGR01554">
    <property type="entry name" value="major_cap_HK97"/>
    <property type="match status" value="1"/>
</dbReference>
<gene>
    <name evidence="3" type="ORF">SAMN02745671_02555</name>
</gene>
<dbReference type="Pfam" id="PF05065">
    <property type="entry name" value="Phage_capsid"/>
    <property type="match status" value="1"/>
</dbReference>
<dbReference type="Gene3D" id="3.30.2320.10">
    <property type="entry name" value="hypothetical protein PF0899 domain"/>
    <property type="match status" value="1"/>
</dbReference>
<organism evidence="3 4">
    <name type="scientific">Anaerovibrio lipolyticus DSM 3074</name>
    <dbReference type="NCBI Taxonomy" id="1120997"/>
    <lineage>
        <taxon>Bacteria</taxon>
        <taxon>Bacillati</taxon>
        <taxon>Bacillota</taxon>
        <taxon>Negativicutes</taxon>
        <taxon>Selenomonadales</taxon>
        <taxon>Selenomonadaceae</taxon>
        <taxon>Anaerovibrio</taxon>
    </lineage>
</organism>
<proteinExistence type="predicted"/>
<comment type="subcellular location">
    <subcellularLocation>
        <location evidence="1">Virion</location>
    </subcellularLocation>
</comment>
<evidence type="ECO:0000259" key="2">
    <source>
        <dbReference type="Pfam" id="PF05065"/>
    </source>
</evidence>
<sequence>MNFKELIERRNELVETMDGIFKNAEVEKRALNEEENTKYDEIMQEIRDIDSTMKKAEEARNLDTVIAKETKADDTEERAFIDFIRSEKRELAAGDNGAIIPQSIADRIIENVRNIAPVFELATKYNAKGNLIFPVYDESENAVTTAYAQEFTALNSKSGKFTSIKLGGHLAGALVKISKSLINNAEFDLLSYVVAKMSESIARFLEAELLNGEGGEDKMTGVLNDTNTPVVEAAAASAVSADDLVKLQVEVPQVYQNSAVWIMSKNTLLAVRTLKDGENRYMLNEDISAPFGYSLLGKPVFISDNMPEIASKAKAVVYGDFSGIFVNVRPNVEIQVLSEKYADEHATGVVAWIEADSRVAEKQKLAVLKMA</sequence>
<dbReference type="EMBL" id="FQYW01000027">
    <property type="protein sequence ID" value="SHJ05944.1"/>
    <property type="molecule type" value="Genomic_DNA"/>
</dbReference>
<dbReference type="InterPro" id="IPR054612">
    <property type="entry name" value="Phage_capsid-like_C"/>
</dbReference>
<reference evidence="3 4" key="1">
    <citation type="submission" date="2016-11" db="EMBL/GenBank/DDBJ databases">
        <authorList>
            <person name="Jaros S."/>
            <person name="Januszkiewicz K."/>
            <person name="Wedrychowicz H."/>
        </authorList>
    </citation>
    <scope>NUCLEOTIDE SEQUENCE [LARGE SCALE GENOMIC DNA]</scope>
    <source>
        <strain evidence="3 4">DSM 3074</strain>
    </source>
</reference>
<feature type="domain" description="Phage capsid-like C-terminal" evidence="2">
    <location>
        <begin position="97"/>
        <end position="369"/>
    </location>
</feature>
<dbReference type="SUPFAM" id="SSF56563">
    <property type="entry name" value="Major capsid protein gp5"/>
    <property type="match status" value="1"/>
</dbReference>
<evidence type="ECO:0000256" key="1">
    <source>
        <dbReference type="ARBA" id="ARBA00004328"/>
    </source>
</evidence>
<evidence type="ECO:0000313" key="4">
    <source>
        <dbReference type="Proteomes" id="UP000191240"/>
    </source>
</evidence>